<dbReference type="EMBL" id="QICQ01000025">
    <property type="protein sequence ID" value="PXV79111.1"/>
    <property type="molecule type" value="Genomic_DNA"/>
</dbReference>
<sequence>MNHQTKIQKKTGSASSKAGVEKRENEREAAFKNVWRGTHKDYRGCLPDGTLTVMSWAKYGGGLVTASSICVAELAERQEFIKRRAR</sequence>
<feature type="compositionally biased region" description="Polar residues" evidence="1">
    <location>
        <begin position="1"/>
        <end position="16"/>
    </location>
</feature>
<evidence type="ECO:0000313" key="2">
    <source>
        <dbReference type="EMBL" id="PXV79111.1"/>
    </source>
</evidence>
<feature type="region of interest" description="Disordered" evidence="1">
    <location>
        <begin position="1"/>
        <end position="27"/>
    </location>
</feature>
<name>A0ABX5M558_9PROT</name>
<gene>
    <name evidence="2" type="ORF">C8R14_12546</name>
</gene>
<evidence type="ECO:0000313" key="3">
    <source>
        <dbReference type="Proteomes" id="UP000247780"/>
    </source>
</evidence>
<protein>
    <submittedName>
        <fullName evidence="2">Uncharacterized protein</fullName>
    </submittedName>
</protein>
<reference evidence="2 3" key="1">
    <citation type="submission" date="2018-04" db="EMBL/GenBank/DDBJ databases">
        <title>Active sludge and wastewater microbial communities from Klosterneuburg, Austria.</title>
        <authorList>
            <person name="Wagner M."/>
        </authorList>
    </citation>
    <scope>NUCLEOTIDE SEQUENCE [LARGE SCALE GENOMIC DNA]</scope>
    <source>
        <strain evidence="2 3">Nm 57</strain>
    </source>
</reference>
<dbReference type="RefSeq" id="WP_011630670.1">
    <property type="nucleotide sequence ID" value="NZ_QICQ01000025.1"/>
</dbReference>
<keyword evidence="3" id="KW-1185">Reference proteome</keyword>
<dbReference type="Proteomes" id="UP000247780">
    <property type="component" value="Unassembled WGS sequence"/>
</dbReference>
<proteinExistence type="predicted"/>
<organism evidence="2 3">
    <name type="scientific">Nitrosomonas eutropha</name>
    <dbReference type="NCBI Taxonomy" id="916"/>
    <lineage>
        <taxon>Bacteria</taxon>
        <taxon>Pseudomonadati</taxon>
        <taxon>Pseudomonadota</taxon>
        <taxon>Betaproteobacteria</taxon>
        <taxon>Nitrosomonadales</taxon>
        <taxon>Nitrosomonadaceae</taxon>
        <taxon>Nitrosomonas</taxon>
    </lineage>
</organism>
<comment type="caution">
    <text evidence="2">The sequence shown here is derived from an EMBL/GenBank/DDBJ whole genome shotgun (WGS) entry which is preliminary data.</text>
</comment>
<evidence type="ECO:0000256" key="1">
    <source>
        <dbReference type="SAM" id="MobiDB-lite"/>
    </source>
</evidence>
<accession>A0ABX5M558</accession>